<name>A0A150X2Z5_9BACT</name>
<dbReference type="Pfam" id="PF03235">
    <property type="entry name" value="GmrSD_N"/>
    <property type="match status" value="1"/>
</dbReference>
<feature type="domain" description="GmrSD restriction endonucleases N-terminal" evidence="1">
    <location>
        <begin position="10"/>
        <end position="176"/>
    </location>
</feature>
<dbReference type="PANTHER" id="PTHR35149:SF2">
    <property type="entry name" value="DUF262 DOMAIN-CONTAINING PROTEIN"/>
    <property type="match status" value="1"/>
</dbReference>
<comment type="caution">
    <text evidence="3">The sequence shown here is derived from an EMBL/GenBank/DDBJ whole genome shotgun (WGS) entry which is preliminary data.</text>
</comment>
<dbReference type="InterPro" id="IPR057156">
    <property type="entry name" value="DUF7834"/>
</dbReference>
<feature type="domain" description="DUF7834" evidence="2">
    <location>
        <begin position="187"/>
        <end position="436"/>
    </location>
</feature>
<dbReference type="InterPro" id="IPR004919">
    <property type="entry name" value="GmrSD_N"/>
</dbReference>
<gene>
    <name evidence="3" type="ORF">AWN68_09695</name>
</gene>
<dbReference type="Proteomes" id="UP000075615">
    <property type="component" value="Unassembled WGS sequence"/>
</dbReference>
<sequence length="473" mass="55288">MVEVSTLPFEELFAQGKKIIIPEYQRPYTWTVDKAEELIQDFEEFFAEQSDTTSAYYMGSILFYHNKSKNVLEVIDGQQRLSTLIVLQYVLDGALQDHQDLQFNGHTSYNAIRKIKAFFTSRKYTLLALANDHGLLKRLSFTVITCLEEDLAFTFFDTQNNRGVSLSADDYLKAYHLRSVVSEDQQDVLATEWEHAALLAQDEDHTHLSLSYLFYQMLYKGRMWRGQKHLVPEGKDELLQTFQKKTLAADNGGSFPLYHSKSNMRYTAAKIEDGDIAWQDNEQEMATKADLPFSMRQPLHKGYHFFAFTSKYYAIHQLLFGDKSAERAKDTELVKSRGFYDIVYSKSMSPFLCAYMQLCLILYYDVFKAKEIFKAIQFFDYFIGSIRLDKYYVRKESVKNSLIEAQNNLLDVITQAYLPQEIFEFISNEPSTKIKYTKIEIDKLNTIRHKYIKRVTSCYEGEVDIINRLQWIK</sequence>
<reference evidence="3 4" key="1">
    <citation type="submission" date="2016-01" db="EMBL/GenBank/DDBJ databases">
        <title>Genome sequencing of Roseivirga echinicomitans KMM 6058.</title>
        <authorList>
            <person name="Selvaratnam C."/>
            <person name="Thevarajoo S."/>
            <person name="Goh K.M."/>
            <person name="Ee R."/>
            <person name="Chan K.-G."/>
            <person name="Chong C.S."/>
        </authorList>
    </citation>
    <scope>NUCLEOTIDE SEQUENCE [LARGE SCALE GENOMIC DNA]</scope>
    <source>
        <strain evidence="3 4">KMM 6058</strain>
    </source>
</reference>
<dbReference type="RefSeq" id="WP_068417814.1">
    <property type="nucleotide sequence ID" value="NZ_LRDB01000050.1"/>
</dbReference>
<dbReference type="PANTHER" id="PTHR35149">
    <property type="entry name" value="SLL5132 PROTEIN"/>
    <property type="match status" value="1"/>
</dbReference>
<dbReference type="STRING" id="296218.AWN68_09695"/>
<dbReference type="OrthoDB" id="9798761at2"/>
<accession>A0A150X2Z5</accession>
<dbReference type="AlphaFoldDB" id="A0A150X2Z5"/>
<keyword evidence="4" id="KW-1185">Reference proteome</keyword>
<evidence type="ECO:0000313" key="4">
    <source>
        <dbReference type="Proteomes" id="UP000075615"/>
    </source>
</evidence>
<protein>
    <submittedName>
        <fullName evidence="3">Uncharacterized protein</fullName>
    </submittedName>
</protein>
<evidence type="ECO:0000313" key="3">
    <source>
        <dbReference type="EMBL" id="KYG72962.1"/>
    </source>
</evidence>
<dbReference type="EMBL" id="LRDB01000050">
    <property type="protein sequence ID" value="KYG72962.1"/>
    <property type="molecule type" value="Genomic_DNA"/>
</dbReference>
<evidence type="ECO:0000259" key="2">
    <source>
        <dbReference type="Pfam" id="PF25202"/>
    </source>
</evidence>
<proteinExistence type="predicted"/>
<organism evidence="3 4">
    <name type="scientific">Roseivirga echinicomitans</name>
    <dbReference type="NCBI Taxonomy" id="296218"/>
    <lineage>
        <taxon>Bacteria</taxon>
        <taxon>Pseudomonadati</taxon>
        <taxon>Bacteroidota</taxon>
        <taxon>Cytophagia</taxon>
        <taxon>Cytophagales</taxon>
        <taxon>Roseivirgaceae</taxon>
        <taxon>Roseivirga</taxon>
    </lineage>
</organism>
<dbReference type="Pfam" id="PF25202">
    <property type="entry name" value="DUF7834"/>
    <property type="match status" value="1"/>
</dbReference>
<evidence type="ECO:0000259" key="1">
    <source>
        <dbReference type="Pfam" id="PF03235"/>
    </source>
</evidence>